<evidence type="ECO:0000256" key="3">
    <source>
        <dbReference type="ARBA" id="ARBA00022801"/>
    </source>
</evidence>
<evidence type="ECO:0000256" key="7">
    <source>
        <dbReference type="SAM" id="MobiDB-lite"/>
    </source>
</evidence>
<dbReference type="CDD" id="cd18793">
    <property type="entry name" value="SF2_C_SNF"/>
    <property type="match status" value="1"/>
</dbReference>
<dbReference type="SMART" id="SM00490">
    <property type="entry name" value="HELICc"/>
    <property type="match status" value="1"/>
</dbReference>
<dbReference type="Gene3D" id="3.40.50.10810">
    <property type="entry name" value="Tandem AAA-ATPase domain"/>
    <property type="match status" value="2"/>
</dbReference>
<dbReference type="SUPFAM" id="SSF52540">
    <property type="entry name" value="P-loop containing nucleoside triphosphate hydrolases"/>
    <property type="match status" value="2"/>
</dbReference>
<dbReference type="GO" id="GO:0000209">
    <property type="term" value="P:protein polyubiquitination"/>
    <property type="evidence" value="ECO:0007669"/>
    <property type="project" value="TreeGrafter"/>
</dbReference>
<keyword evidence="6" id="KW-0175">Coiled coil</keyword>
<keyword evidence="1" id="KW-0479">Metal-binding</keyword>
<dbReference type="Gene3D" id="3.40.50.300">
    <property type="entry name" value="P-loop containing nucleotide triphosphate hydrolases"/>
    <property type="match status" value="2"/>
</dbReference>
<evidence type="ECO:0000259" key="9">
    <source>
        <dbReference type="PROSITE" id="PS51194"/>
    </source>
</evidence>
<dbReference type="Pfam" id="PF21325">
    <property type="entry name" value="SHPRH_helical-1st"/>
    <property type="match status" value="1"/>
</dbReference>
<dbReference type="Pfam" id="PF00176">
    <property type="entry name" value="SNF2-rel_dom"/>
    <property type="match status" value="1"/>
</dbReference>
<feature type="domain" description="Helicase C-terminal" evidence="9">
    <location>
        <begin position="1157"/>
        <end position="1310"/>
    </location>
</feature>
<dbReference type="PANTHER" id="PTHR45865">
    <property type="entry name" value="E3 UBIQUITIN-PROTEIN LIGASE SHPRH FAMILY MEMBER"/>
    <property type="match status" value="1"/>
</dbReference>
<evidence type="ECO:0000256" key="4">
    <source>
        <dbReference type="ARBA" id="ARBA00022833"/>
    </source>
</evidence>
<keyword evidence="3" id="KW-0378">Hydrolase</keyword>
<protein>
    <recommendedName>
        <fullName evidence="12">RING-type domain-containing protein</fullName>
    </recommendedName>
</protein>
<dbReference type="Gene3D" id="3.30.40.10">
    <property type="entry name" value="Zinc/RING finger domain, C3HC4 (zinc finger)"/>
    <property type="match status" value="2"/>
</dbReference>
<dbReference type="InterPro" id="IPR001841">
    <property type="entry name" value="Znf_RING"/>
</dbReference>
<dbReference type="Proteomes" id="UP000075884">
    <property type="component" value="Unassembled WGS sequence"/>
</dbReference>
<dbReference type="InterPro" id="IPR001650">
    <property type="entry name" value="Helicase_C-like"/>
</dbReference>
<dbReference type="InterPro" id="IPR000330">
    <property type="entry name" value="SNF2_N"/>
</dbReference>
<evidence type="ECO:0008006" key="12">
    <source>
        <dbReference type="Google" id="ProtNLM"/>
    </source>
</evidence>
<evidence type="ECO:0000256" key="1">
    <source>
        <dbReference type="ARBA" id="ARBA00022723"/>
    </source>
</evidence>
<feature type="compositionally biased region" description="Acidic residues" evidence="7">
    <location>
        <begin position="284"/>
        <end position="298"/>
    </location>
</feature>
<dbReference type="InterPro" id="IPR027417">
    <property type="entry name" value="P-loop_NTPase"/>
</dbReference>
<proteinExistence type="predicted"/>
<reference evidence="11" key="1">
    <citation type="submission" date="2013-03" db="EMBL/GenBank/DDBJ databases">
        <title>The Genome Sequence of Anopheles dirus WRAIR2.</title>
        <authorList>
            <consortium name="The Broad Institute Genomics Platform"/>
            <person name="Neafsey D.E."/>
            <person name="Walton C."/>
            <person name="Walker B."/>
            <person name="Young S.K."/>
            <person name="Zeng Q."/>
            <person name="Gargeya S."/>
            <person name="Fitzgerald M."/>
            <person name="Haas B."/>
            <person name="Abouelleil A."/>
            <person name="Allen A.W."/>
            <person name="Alvarado L."/>
            <person name="Arachchi H.M."/>
            <person name="Berlin A.M."/>
            <person name="Chapman S.B."/>
            <person name="Gainer-Dewar J."/>
            <person name="Goldberg J."/>
            <person name="Griggs A."/>
            <person name="Gujja S."/>
            <person name="Hansen M."/>
            <person name="Howarth C."/>
            <person name="Imamovic A."/>
            <person name="Ireland A."/>
            <person name="Larimer J."/>
            <person name="McCowan C."/>
            <person name="Murphy C."/>
            <person name="Pearson M."/>
            <person name="Poon T.W."/>
            <person name="Priest M."/>
            <person name="Roberts A."/>
            <person name="Saif S."/>
            <person name="Shea T."/>
            <person name="Sisk P."/>
            <person name="Sykes S."/>
            <person name="Wortman J."/>
            <person name="Nusbaum C."/>
            <person name="Birren B."/>
        </authorList>
    </citation>
    <scope>NUCLEOTIDE SEQUENCE [LARGE SCALE GENOMIC DNA]</scope>
    <source>
        <strain evidence="11">WRAIR2</strain>
    </source>
</reference>
<dbReference type="SMART" id="SM00487">
    <property type="entry name" value="DEXDc"/>
    <property type="match status" value="1"/>
</dbReference>
<sequence>MEYCLLDIGVRRSLENFTQDETDIAQHVAATAETKTIEPAPSTSTARTFTHNQQKYTLIDAELNVATVLRAVRRVPEYELRERTDAFDRSTVVLGIFLRMVGSEEEFDQSCTQQRQRLKTLLFEEVARQTFIEQELEQKPTAIENEVGTAPTVQQFYNQLRSLHQQRQSNEGQGSTDAIGHAFLRPQLRPYQKQAIRWMLERETAPGALPAQYVRLRNRSLPEVDFFMDVYTGAVRDVEPPPTPLPAGGILADEMGLGKTVEILGLILNNRRPEPSTASRDGSEQSDESVNDDDDDDDDEEAELKCLCFRTNRKDTIACSKCGLLQHRKCVLKQCQPGGTASRRYICPECWRTEPMVESGATIIVSPASIKHQWESEIRKHVSDPNFRVYVYNGVTDTHGKWIAPDVLASYDVVLTDYNVLKPEIYHVAENARTSRHEKRFLIPATPLTMIRWWRVCLDEAQMVEGLNNNVTKMVKSLPTVHRWTVTGTPIEKTINNLHGLVHYLDYAPYSRLAVWNQYASRFVGGTATPLLTAMVRVMWRTCKHAVLDQLGIPPQTERVHYVHMSDLQSCFYRSEHLNCARAFHEKAQKIGREQRMAQMNIQTLNLLLEPLRKLRQDCTIPSILHVGAFSTKKLLTPAELHEHLVTANVNECKGQLRSVVSSLNGMAAIHILRHDYDQAFRYYQASLRWADDYQGAISVDSLLQIHALHNLLDLSHTYVTQLDPTRQPTPAQLQDFEERRGRLEWRYIEQYASKVRSIENALLPATEKVDEAIKRRRRFDGWWHDLLATFEKNTQRHINFQYRLLREQSLLQDTGVSSWRSLDLWLTNWLDKIVKRRAAVQKGFQSLEFFVETLRPNHLCQGKSRERIDKLVRTAFACHLDPALFEVDENGMRTDERLIADGGQQSAAPVCLLCEVKDLVNQLEVVLFLIKNSKVASGGLWQVSPQEQVLKLLHQYAKRLEPLDQGIITEGDQFLSFLERVKLEFKEYSQYWVEINYTVAAYDELTMCKSRLQLLTEAERLELEQAKKKPTLMQVHEAELPTTLQEMELAKADAERAFVRLKGTRKYLEHLGVRKEIDECPICQIIPTVKYAVLQCGHHLCVVCAMKVVKFARASGHRTSCVICRHEQHVRDIQYVTDQVVSVHNVRGNYTNKVIEILETILTLKEQDPNVKIVIFSHWEPILGELGGALRLNGIKFREKSAKFYRCVEEFKDYEQGVTCLLLPLRYGSKGLNLTEATHVFLVEPILNPGEELQAVGRVHRIGQTRPTFVHRFIVLGTIEETIHETIKQDHSGRWLSKDVTVEQLEQLFRLDDGESDEMIVQY</sequence>
<dbReference type="InterPro" id="IPR013083">
    <property type="entry name" value="Znf_RING/FYVE/PHD"/>
</dbReference>
<dbReference type="GO" id="GO:0008270">
    <property type="term" value="F:zinc ion binding"/>
    <property type="evidence" value="ECO:0007669"/>
    <property type="project" value="UniProtKB-KW"/>
</dbReference>
<evidence type="ECO:0000256" key="2">
    <source>
        <dbReference type="ARBA" id="ARBA00022771"/>
    </source>
</evidence>
<dbReference type="InterPro" id="IPR049730">
    <property type="entry name" value="SNF2/RAD54-like_C"/>
</dbReference>
<keyword evidence="2 5" id="KW-0863">Zinc-finger</keyword>
<dbReference type="GO" id="GO:0006974">
    <property type="term" value="P:DNA damage response"/>
    <property type="evidence" value="ECO:0007669"/>
    <property type="project" value="TreeGrafter"/>
</dbReference>
<dbReference type="GO" id="GO:0016787">
    <property type="term" value="F:hydrolase activity"/>
    <property type="evidence" value="ECO:0007669"/>
    <property type="project" value="UniProtKB-KW"/>
</dbReference>
<dbReference type="InterPro" id="IPR052583">
    <property type="entry name" value="ATP-helicase/E3_Ub-Ligase"/>
</dbReference>
<evidence type="ECO:0000313" key="10">
    <source>
        <dbReference type="EnsemblMetazoa" id="ADIR007260-PA"/>
    </source>
</evidence>
<keyword evidence="4" id="KW-0862">Zinc</keyword>
<dbReference type="GO" id="GO:0005524">
    <property type="term" value="F:ATP binding"/>
    <property type="evidence" value="ECO:0007669"/>
    <property type="project" value="InterPro"/>
</dbReference>
<dbReference type="InterPro" id="IPR011011">
    <property type="entry name" value="Znf_FYVE_PHD"/>
</dbReference>
<dbReference type="SUPFAM" id="SSF57850">
    <property type="entry name" value="RING/U-box"/>
    <property type="match status" value="1"/>
</dbReference>
<dbReference type="InterPro" id="IPR048686">
    <property type="entry name" value="SHPRH_helical_1st"/>
</dbReference>
<dbReference type="InterPro" id="IPR014001">
    <property type="entry name" value="Helicase_ATP-bd"/>
</dbReference>
<dbReference type="PANTHER" id="PTHR45865:SF1">
    <property type="entry name" value="E3 UBIQUITIN-PROTEIN LIGASE SHPRH"/>
    <property type="match status" value="1"/>
</dbReference>
<feature type="coiled-coil region" evidence="6">
    <location>
        <begin position="1010"/>
        <end position="1065"/>
    </location>
</feature>
<evidence type="ECO:0000256" key="5">
    <source>
        <dbReference type="PROSITE-ProRule" id="PRU00175"/>
    </source>
</evidence>
<organism evidence="10 11">
    <name type="scientific">Anopheles dirus</name>
    <dbReference type="NCBI Taxonomy" id="7168"/>
    <lineage>
        <taxon>Eukaryota</taxon>
        <taxon>Metazoa</taxon>
        <taxon>Ecdysozoa</taxon>
        <taxon>Arthropoda</taxon>
        <taxon>Hexapoda</taxon>
        <taxon>Insecta</taxon>
        <taxon>Pterygota</taxon>
        <taxon>Neoptera</taxon>
        <taxon>Endopterygota</taxon>
        <taxon>Diptera</taxon>
        <taxon>Nematocera</taxon>
        <taxon>Culicoidea</taxon>
        <taxon>Culicidae</taxon>
        <taxon>Anophelinae</taxon>
        <taxon>Anopheles</taxon>
    </lineage>
</organism>
<reference evidence="10" key="2">
    <citation type="submission" date="2020-05" db="UniProtKB">
        <authorList>
            <consortium name="EnsemblMetazoa"/>
        </authorList>
    </citation>
    <scope>IDENTIFICATION</scope>
    <source>
        <strain evidence="10">WRAIR2</strain>
    </source>
</reference>
<dbReference type="SUPFAM" id="SSF57903">
    <property type="entry name" value="FYVE/PHD zinc finger"/>
    <property type="match status" value="1"/>
</dbReference>
<evidence type="ECO:0000313" key="11">
    <source>
        <dbReference type="Proteomes" id="UP000075884"/>
    </source>
</evidence>
<dbReference type="Pfam" id="PF00271">
    <property type="entry name" value="Helicase_C"/>
    <property type="match status" value="1"/>
</dbReference>
<dbReference type="CDD" id="cd18070">
    <property type="entry name" value="DEXQc_SHPRH"/>
    <property type="match status" value="1"/>
</dbReference>
<feature type="domain" description="RING-type" evidence="8">
    <location>
        <begin position="1081"/>
        <end position="1126"/>
    </location>
</feature>
<dbReference type="STRING" id="7168.A0A182NHY7"/>
<dbReference type="InterPro" id="IPR038718">
    <property type="entry name" value="SNF2-like_sf"/>
</dbReference>
<name>A0A182NHY7_9DIPT</name>
<dbReference type="VEuPathDB" id="VectorBase:ADIR007260"/>
<feature type="region of interest" description="Disordered" evidence="7">
    <location>
        <begin position="268"/>
        <end position="298"/>
    </location>
</feature>
<accession>A0A182NHY7</accession>
<keyword evidence="11" id="KW-1185">Reference proteome</keyword>
<dbReference type="PROSITE" id="PS00518">
    <property type="entry name" value="ZF_RING_1"/>
    <property type="match status" value="1"/>
</dbReference>
<evidence type="ECO:0000259" key="8">
    <source>
        <dbReference type="PROSITE" id="PS50089"/>
    </source>
</evidence>
<dbReference type="InterPro" id="IPR017907">
    <property type="entry name" value="Znf_RING_CS"/>
</dbReference>
<dbReference type="PROSITE" id="PS51194">
    <property type="entry name" value="HELICASE_CTER"/>
    <property type="match status" value="1"/>
</dbReference>
<dbReference type="GO" id="GO:0005634">
    <property type="term" value="C:nucleus"/>
    <property type="evidence" value="ECO:0007669"/>
    <property type="project" value="TreeGrafter"/>
</dbReference>
<dbReference type="EnsemblMetazoa" id="ADIR007260-RA">
    <property type="protein sequence ID" value="ADIR007260-PA"/>
    <property type="gene ID" value="ADIR007260"/>
</dbReference>
<dbReference type="GO" id="GO:0061630">
    <property type="term" value="F:ubiquitin protein ligase activity"/>
    <property type="evidence" value="ECO:0007669"/>
    <property type="project" value="TreeGrafter"/>
</dbReference>
<evidence type="ECO:0000256" key="6">
    <source>
        <dbReference type="SAM" id="Coils"/>
    </source>
</evidence>
<dbReference type="PROSITE" id="PS50089">
    <property type="entry name" value="ZF_RING_2"/>
    <property type="match status" value="1"/>
</dbReference>